<keyword evidence="2" id="KW-1185">Reference proteome</keyword>
<gene>
    <name evidence="3" type="primary">LOC106061537</name>
</gene>
<feature type="region of interest" description="Disordered" evidence="1">
    <location>
        <begin position="72"/>
        <end position="93"/>
    </location>
</feature>
<evidence type="ECO:0000313" key="2">
    <source>
        <dbReference type="Proteomes" id="UP001165740"/>
    </source>
</evidence>
<dbReference type="Pfam" id="PF22574">
    <property type="entry name" value="SPMIP8"/>
    <property type="match status" value="1"/>
</dbReference>
<reference evidence="3" key="1">
    <citation type="submission" date="2025-08" db="UniProtKB">
        <authorList>
            <consortium name="RefSeq"/>
        </authorList>
    </citation>
    <scope>IDENTIFICATION</scope>
</reference>
<dbReference type="PANTHER" id="PTHR35348">
    <property type="entry name" value="TESTIS, PROSTATE AND PLACENTA-EXPRESSED PROTEIN"/>
    <property type="match status" value="1"/>
</dbReference>
<dbReference type="PANTHER" id="PTHR35348:SF1">
    <property type="entry name" value="TESTIS, PROSTATE AND PLACENTA-EXPRESSED PROTEIN"/>
    <property type="match status" value="1"/>
</dbReference>
<proteinExistence type="predicted"/>
<dbReference type="InterPro" id="IPR034584">
    <property type="entry name" value="SPMIP8"/>
</dbReference>
<evidence type="ECO:0000313" key="3">
    <source>
        <dbReference type="RefSeq" id="XP_055892445.1"/>
    </source>
</evidence>
<sequence>MINKLSNLNRSMATLAYSHEAPQRVDTVRLPNYAHQYATFRRVPLAAVKRGIFHPNPPHYRRMEMDDTLQKMSDEHSRNTTTCGPRDFSNSNSTLFKPPQQRLHSLNITETGKQLHRIYTTPQELTQARQAWSVFLNKSPERFQIQLPGLESHKDFHFDGYAVRYLRPDMTKSWKYTLQSEPKLDQYGQKPLPANIYARFRDTYPQHHRNVASEMWR</sequence>
<dbReference type="OrthoDB" id="9970246at2759"/>
<feature type="compositionally biased region" description="Polar residues" evidence="1">
    <location>
        <begin position="79"/>
        <end position="93"/>
    </location>
</feature>
<dbReference type="Proteomes" id="UP001165740">
    <property type="component" value="Chromosome 7"/>
</dbReference>
<dbReference type="AlphaFoldDB" id="A0A9W3AYZ8"/>
<dbReference type="OMA" id="YPQYSRN"/>
<dbReference type="GeneID" id="106061537"/>
<protein>
    <submittedName>
        <fullName evidence="3">Testis, prostate and placenta-expressed protein-like isoform X1</fullName>
    </submittedName>
</protein>
<name>A0A9W3AYZ8_BIOGL</name>
<dbReference type="RefSeq" id="XP_055892445.1">
    <property type="nucleotide sequence ID" value="XM_056036470.1"/>
</dbReference>
<evidence type="ECO:0000256" key="1">
    <source>
        <dbReference type="SAM" id="MobiDB-lite"/>
    </source>
</evidence>
<organism evidence="2 3">
    <name type="scientific">Biomphalaria glabrata</name>
    <name type="common">Bloodfluke planorb</name>
    <name type="synonym">Freshwater snail</name>
    <dbReference type="NCBI Taxonomy" id="6526"/>
    <lineage>
        <taxon>Eukaryota</taxon>
        <taxon>Metazoa</taxon>
        <taxon>Spiralia</taxon>
        <taxon>Lophotrochozoa</taxon>
        <taxon>Mollusca</taxon>
        <taxon>Gastropoda</taxon>
        <taxon>Heterobranchia</taxon>
        <taxon>Euthyneura</taxon>
        <taxon>Panpulmonata</taxon>
        <taxon>Hygrophila</taxon>
        <taxon>Lymnaeoidea</taxon>
        <taxon>Planorbidae</taxon>
        <taxon>Biomphalaria</taxon>
    </lineage>
</organism>
<accession>A0A9W3AYZ8</accession>